<dbReference type="InterPro" id="IPR027417">
    <property type="entry name" value="P-loop_NTPase"/>
</dbReference>
<dbReference type="InterPro" id="IPR036770">
    <property type="entry name" value="Ankyrin_rpt-contain_sf"/>
</dbReference>
<dbReference type="EMBL" id="MU853251">
    <property type="protein sequence ID" value="KAK4119292.1"/>
    <property type="molecule type" value="Genomic_DNA"/>
</dbReference>
<evidence type="ECO:0000259" key="5">
    <source>
        <dbReference type="PROSITE" id="PS50837"/>
    </source>
</evidence>
<organism evidence="6 7">
    <name type="scientific">Parathielavia appendiculata</name>
    <dbReference type="NCBI Taxonomy" id="2587402"/>
    <lineage>
        <taxon>Eukaryota</taxon>
        <taxon>Fungi</taxon>
        <taxon>Dikarya</taxon>
        <taxon>Ascomycota</taxon>
        <taxon>Pezizomycotina</taxon>
        <taxon>Sordariomycetes</taxon>
        <taxon>Sordariomycetidae</taxon>
        <taxon>Sordariales</taxon>
        <taxon>Chaetomiaceae</taxon>
        <taxon>Parathielavia</taxon>
    </lineage>
</organism>
<sequence>MGLSKLREKLHLRKSSAKKHVESSAAAGSGRVSGAPAESQRSIADTTTEPLLQPKPAGAGIHNLWNIAYEKLREENETLVHDYEENLRGDLGAGQVSMLSSSAPDKREQVVGILRRKMDEIDRETWKLRFGATEVQVKDLAQPVVGIISRVNEYISGAVASNPYAATAWTGVTLLLPLLLNPSEQAAALATGLEHISSLINQSRMWEELYIRRYESPKLLPTEASSRDSSFASLSHGEYKTALGSLYKEILRFQLTSYCYYSNNAAFRLGLDVIKWNDWSKLLDDVREKEGVFAAVSAIWRDMKYDEECAALDARHREAMLRWDAIGADVTGLRKAVEDAQKEKKRAKLLDWLCNIDPSETHNAARAKHEKGTGDWLVRHNEQFQAWREQPGSLLWLHGKAGCGKSILASTVIKHLRKRYSPDPLTALAYFYFSFSDAKKQGVDGMLASLVKQLCSRRPILPRVMDSLHEFRERGERPDAKTLEETLIAAMAGFSSVHIVIDALDECLVLQGERRLLLDTVRRIVMAAPANLHVFLTSRKEVDIEAVLGPLLSPPSNKLALDLSGATEIVNRDIGLYIDSVLASPDFEPWPDNIKTEARTMLIERADGMFQYVAQQFDALRNLSSVALIRTAIQELPAGLDATYERLLQNVDPRFQPQVASSLQWLAFSHEVLRLEELAEVFILRPDRETAFDEADRLFEPRHVLKYFSSLVVTEGSKSDDGSDWDDSLDSDSDSDSYVPLFSFGDESDDRQRDAGSGIYVRLAHYSIKEYLISQRITQGPAVVFAFSETEAHLHIAHSCLAYHLQHCAGNESQAAGTGRLWLRDYAVHHWPQHLELVPRELWLPEIAEAAARALAAGSRSLHRMMQVKEFRPWVDDPGDEPGEHSYSRENAMMRHPQWLTARMGFVQLTDMLLSLDKYPTQESLDTALVEAAYGGRTAAVEFLLDRGASLDATCEPLGLDALQAAAYRGHRQTVKTLLSRGANIDAQNGGFGSALQAACAGNRPRIVRLLLRRRVNVNLPPSHAGSLVTSAVRYASESESESESESVEILQLLLDKGAVINAAGGSNAANKETPLHAAGSRIHSRRRHFRLLVERGADVNAPGGEYGYPLQALSSSEHGGTRGEIQLLLDKGAEVNARGGKYGSALQGACHHNHMRIDGTSVVELLLNRGADAHAQGGHFGTVLQAACTSKPYARDLVRLLLERGVDVHAQGGYFGNALQASCYHGNWDVAELLLDLGVDVNASGGEYGSALQAAAASEAGDSDKKNKIMRLLLDRGAEVNHLGGRYGTALQAAAFNNDTTRVQLLLEHSADINLVGGEYGTALQAACAHSSPLWDTGDPKLALFLIEKGADVHAQGGHFGSAWHAAASYRGTKWETVLQLMLDRGIDVNDPRGVQHGTALQAAMEPLWSNEDRTKRIRFLLNRGANANIQGGKYGSPLQSACVCAYKQFSHLDITFAGVKSLLENCPDIDVNAQGGVYGTALQAAAYWGQKQAVRELLLSGAHSNLRGGKYGSALNAAVISGAWDVVELLLASGARPDCQVLPAPDEDWLATVCEEDGRAAVERYRVFWDKCLRLS</sequence>
<comment type="caution">
    <text evidence="6">The sequence shown here is derived from an EMBL/GenBank/DDBJ whole genome shotgun (WGS) entry which is preliminary data.</text>
</comment>
<protein>
    <submittedName>
        <fullName evidence="6">Ankyrin</fullName>
    </submittedName>
</protein>
<dbReference type="PANTHER" id="PTHR24198">
    <property type="entry name" value="ANKYRIN REPEAT AND PROTEIN KINASE DOMAIN-CONTAINING PROTEIN"/>
    <property type="match status" value="1"/>
</dbReference>
<keyword evidence="1" id="KW-0677">Repeat</keyword>
<keyword evidence="2 3" id="KW-0040">ANK repeat</keyword>
<dbReference type="PROSITE" id="PS50837">
    <property type="entry name" value="NACHT"/>
    <property type="match status" value="1"/>
</dbReference>
<dbReference type="Pfam" id="PF12796">
    <property type="entry name" value="Ank_2"/>
    <property type="match status" value="3"/>
</dbReference>
<dbReference type="GeneID" id="87834017"/>
<dbReference type="Pfam" id="PF17100">
    <property type="entry name" value="NACHT_N"/>
    <property type="match status" value="1"/>
</dbReference>
<dbReference type="PROSITE" id="PS50088">
    <property type="entry name" value="ANK_REPEAT"/>
    <property type="match status" value="4"/>
</dbReference>
<dbReference type="PROSITE" id="PS50297">
    <property type="entry name" value="ANK_REP_REGION"/>
    <property type="match status" value="2"/>
</dbReference>
<accession>A0AAN6TRE2</accession>
<dbReference type="InterPro" id="IPR031359">
    <property type="entry name" value="NACHT_N"/>
</dbReference>
<feature type="compositionally biased region" description="Polar residues" evidence="4">
    <location>
        <begin position="39"/>
        <end position="50"/>
    </location>
</feature>
<feature type="compositionally biased region" description="Acidic residues" evidence="4">
    <location>
        <begin position="722"/>
        <end position="734"/>
    </location>
</feature>
<feature type="region of interest" description="Disordered" evidence="4">
    <location>
        <begin position="715"/>
        <end position="734"/>
    </location>
</feature>
<name>A0AAN6TRE2_9PEZI</name>
<evidence type="ECO:0000256" key="1">
    <source>
        <dbReference type="ARBA" id="ARBA00022737"/>
    </source>
</evidence>
<evidence type="ECO:0000256" key="3">
    <source>
        <dbReference type="PROSITE-ProRule" id="PRU00023"/>
    </source>
</evidence>
<feature type="repeat" description="ANK" evidence="3">
    <location>
        <begin position="1071"/>
        <end position="1105"/>
    </location>
</feature>
<feature type="repeat" description="ANK" evidence="3">
    <location>
        <begin position="958"/>
        <end position="990"/>
    </location>
</feature>
<evidence type="ECO:0000313" key="7">
    <source>
        <dbReference type="Proteomes" id="UP001302602"/>
    </source>
</evidence>
<dbReference type="Gene3D" id="1.25.40.20">
    <property type="entry name" value="Ankyrin repeat-containing domain"/>
    <property type="match status" value="2"/>
</dbReference>
<dbReference type="SUPFAM" id="SSF52540">
    <property type="entry name" value="P-loop containing nucleoside triphosphate hydrolases"/>
    <property type="match status" value="1"/>
</dbReference>
<reference evidence="6" key="1">
    <citation type="journal article" date="2023" name="Mol. Phylogenet. Evol.">
        <title>Genome-scale phylogeny and comparative genomics of the fungal order Sordariales.</title>
        <authorList>
            <person name="Hensen N."/>
            <person name="Bonometti L."/>
            <person name="Westerberg I."/>
            <person name="Brannstrom I.O."/>
            <person name="Guillou S."/>
            <person name="Cros-Aarteil S."/>
            <person name="Calhoun S."/>
            <person name="Haridas S."/>
            <person name="Kuo A."/>
            <person name="Mondo S."/>
            <person name="Pangilinan J."/>
            <person name="Riley R."/>
            <person name="LaButti K."/>
            <person name="Andreopoulos B."/>
            <person name="Lipzen A."/>
            <person name="Chen C."/>
            <person name="Yan M."/>
            <person name="Daum C."/>
            <person name="Ng V."/>
            <person name="Clum A."/>
            <person name="Steindorff A."/>
            <person name="Ohm R.A."/>
            <person name="Martin F."/>
            <person name="Silar P."/>
            <person name="Natvig D.O."/>
            <person name="Lalanne C."/>
            <person name="Gautier V."/>
            <person name="Ament-Velasquez S.L."/>
            <person name="Kruys A."/>
            <person name="Hutchinson M.I."/>
            <person name="Powell A.J."/>
            <person name="Barry K."/>
            <person name="Miller A.N."/>
            <person name="Grigoriev I.V."/>
            <person name="Debuchy R."/>
            <person name="Gladieux P."/>
            <person name="Hiltunen Thoren M."/>
            <person name="Johannesson H."/>
        </authorList>
    </citation>
    <scope>NUCLEOTIDE SEQUENCE</scope>
    <source>
        <strain evidence="6">CBS 731.68</strain>
    </source>
</reference>
<dbReference type="Pfam" id="PF24883">
    <property type="entry name" value="NPHP3_N"/>
    <property type="match status" value="1"/>
</dbReference>
<dbReference type="SMART" id="SM00248">
    <property type="entry name" value="ANK"/>
    <property type="match status" value="16"/>
</dbReference>
<feature type="repeat" description="ANK" evidence="3">
    <location>
        <begin position="1287"/>
        <end position="1319"/>
    </location>
</feature>
<dbReference type="InterPro" id="IPR002110">
    <property type="entry name" value="Ankyrin_rpt"/>
</dbReference>
<dbReference type="InterPro" id="IPR056884">
    <property type="entry name" value="NPHP3-like_N"/>
</dbReference>
<keyword evidence="7" id="KW-1185">Reference proteome</keyword>
<feature type="region of interest" description="Disordered" evidence="4">
    <location>
        <begin position="1"/>
        <end position="55"/>
    </location>
</feature>
<dbReference type="SUPFAM" id="SSF48403">
    <property type="entry name" value="Ankyrin repeat"/>
    <property type="match status" value="2"/>
</dbReference>
<evidence type="ECO:0000256" key="2">
    <source>
        <dbReference type="ARBA" id="ARBA00023043"/>
    </source>
</evidence>
<dbReference type="PANTHER" id="PTHR24198:SF165">
    <property type="entry name" value="ANKYRIN REPEAT-CONTAINING PROTEIN-RELATED"/>
    <property type="match status" value="1"/>
</dbReference>
<gene>
    <name evidence="6" type="ORF">N657DRAFT_693873</name>
</gene>
<dbReference type="Proteomes" id="UP001302602">
    <property type="component" value="Unassembled WGS sequence"/>
</dbReference>
<dbReference type="InterPro" id="IPR007111">
    <property type="entry name" value="NACHT_NTPase"/>
</dbReference>
<feature type="domain" description="NACHT" evidence="5">
    <location>
        <begin position="393"/>
        <end position="539"/>
    </location>
</feature>
<proteinExistence type="predicted"/>
<reference evidence="6" key="2">
    <citation type="submission" date="2023-05" db="EMBL/GenBank/DDBJ databases">
        <authorList>
            <consortium name="Lawrence Berkeley National Laboratory"/>
            <person name="Steindorff A."/>
            <person name="Hensen N."/>
            <person name="Bonometti L."/>
            <person name="Westerberg I."/>
            <person name="Brannstrom I.O."/>
            <person name="Guillou S."/>
            <person name="Cros-Aarteil S."/>
            <person name="Calhoun S."/>
            <person name="Haridas S."/>
            <person name="Kuo A."/>
            <person name="Mondo S."/>
            <person name="Pangilinan J."/>
            <person name="Riley R."/>
            <person name="Labutti K."/>
            <person name="Andreopoulos B."/>
            <person name="Lipzen A."/>
            <person name="Chen C."/>
            <person name="Yanf M."/>
            <person name="Daum C."/>
            <person name="Ng V."/>
            <person name="Clum A."/>
            <person name="Ohm R."/>
            <person name="Martin F."/>
            <person name="Silar P."/>
            <person name="Natvig D."/>
            <person name="Lalanne C."/>
            <person name="Gautier V."/>
            <person name="Ament-Velasquez S.L."/>
            <person name="Kruys A."/>
            <person name="Hutchinson M.I."/>
            <person name="Powell A.J."/>
            <person name="Barry K."/>
            <person name="Miller A.N."/>
            <person name="Grigoriev I.V."/>
            <person name="Debuchy R."/>
            <person name="Gladieux P."/>
            <person name="Thoren M.H."/>
            <person name="Johannesson H."/>
        </authorList>
    </citation>
    <scope>NUCLEOTIDE SEQUENCE</scope>
    <source>
        <strain evidence="6">CBS 731.68</strain>
    </source>
</reference>
<evidence type="ECO:0000313" key="6">
    <source>
        <dbReference type="EMBL" id="KAK4119292.1"/>
    </source>
</evidence>
<dbReference type="RefSeq" id="XP_062643065.1">
    <property type="nucleotide sequence ID" value="XM_062797250.1"/>
</dbReference>
<feature type="compositionally biased region" description="Low complexity" evidence="4">
    <location>
        <begin position="23"/>
        <end position="35"/>
    </location>
</feature>
<dbReference type="Gene3D" id="3.40.50.300">
    <property type="entry name" value="P-loop containing nucleotide triphosphate hydrolases"/>
    <property type="match status" value="1"/>
</dbReference>
<evidence type="ECO:0000256" key="4">
    <source>
        <dbReference type="SAM" id="MobiDB-lite"/>
    </source>
</evidence>
<feature type="repeat" description="ANK" evidence="3">
    <location>
        <begin position="924"/>
        <end position="956"/>
    </location>
</feature>